<proteinExistence type="predicted"/>
<gene>
    <name evidence="1" type="ORF">YALI1_D04270g</name>
</gene>
<name>A0A1D8ND11_YARLL</name>
<evidence type="ECO:0000313" key="2">
    <source>
        <dbReference type="Proteomes" id="UP000182444"/>
    </source>
</evidence>
<dbReference type="EMBL" id="CP017556">
    <property type="protein sequence ID" value="AOW03524.1"/>
    <property type="molecule type" value="Genomic_DNA"/>
</dbReference>
<dbReference type="AlphaFoldDB" id="A0A1D8ND11"/>
<organism evidence="1 2">
    <name type="scientific">Yarrowia lipolytica</name>
    <name type="common">Candida lipolytica</name>
    <dbReference type="NCBI Taxonomy" id="4952"/>
    <lineage>
        <taxon>Eukaryota</taxon>
        <taxon>Fungi</taxon>
        <taxon>Dikarya</taxon>
        <taxon>Ascomycota</taxon>
        <taxon>Saccharomycotina</taxon>
        <taxon>Dipodascomycetes</taxon>
        <taxon>Dipodascales</taxon>
        <taxon>Dipodascales incertae sedis</taxon>
        <taxon>Yarrowia</taxon>
    </lineage>
</organism>
<evidence type="ECO:0000313" key="1">
    <source>
        <dbReference type="EMBL" id="AOW03524.1"/>
    </source>
</evidence>
<reference evidence="1 2" key="1">
    <citation type="journal article" date="2016" name="PLoS ONE">
        <title>Sequence Assembly of Yarrowia lipolytica Strain W29/CLIB89 Shows Transposable Element Diversity.</title>
        <authorList>
            <person name="Magnan C."/>
            <person name="Yu J."/>
            <person name="Chang I."/>
            <person name="Jahn E."/>
            <person name="Kanomata Y."/>
            <person name="Wu J."/>
            <person name="Zeller M."/>
            <person name="Oakes M."/>
            <person name="Baldi P."/>
            <person name="Sandmeyer S."/>
        </authorList>
    </citation>
    <scope>NUCLEOTIDE SEQUENCE [LARGE SCALE GENOMIC DNA]</scope>
    <source>
        <strain evidence="2">CLIB89(W29)</strain>
    </source>
</reference>
<dbReference type="VEuPathDB" id="FungiDB:YALI1_D04270g"/>
<protein>
    <submittedName>
        <fullName evidence="1">Uncharacterized protein</fullName>
    </submittedName>
</protein>
<dbReference type="Proteomes" id="UP000182444">
    <property type="component" value="Chromosome 1D"/>
</dbReference>
<accession>A0A1D8ND11</accession>
<dbReference type="GeneID" id="94583215"/>
<sequence>MPTTCHARNLSEYIDRSERSLAQWNQLECQLIKWHDKSASTYCDREACAQSSGRARRSTTNIINTLLISLLLSLQHST</sequence>
<dbReference type="RefSeq" id="XP_068138695.1">
    <property type="nucleotide sequence ID" value="XM_068282594.1"/>
</dbReference>